<sequence length="110" mass="12256">MPFCLRYSAKVAHVPWIPGSTPPACSMGSCHMWSIQPTNQPASHCLVSPGQDFPGSMSDRRCNRDWRPLVAGPAKRLHLRQMSTARITTWSGACHIDLYRADLAPHSEQE</sequence>
<accession>A0A319E5Q6</accession>
<protein>
    <submittedName>
        <fullName evidence="1">Uncharacterized protein</fullName>
    </submittedName>
</protein>
<name>A0A319E5Q6_ASPSB</name>
<evidence type="ECO:0000313" key="2">
    <source>
        <dbReference type="Proteomes" id="UP000248423"/>
    </source>
</evidence>
<dbReference type="VEuPathDB" id="FungiDB:BO78DRAFT_239655"/>
<proteinExistence type="predicted"/>
<dbReference type="AlphaFoldDB" id="A0A319E5Q6"/>
<dbReference type="EMBL" id="KZ826405">
    <property type="protein sequence ID" value="PYI01858.1"/>
    <property type="molecule type" value="Genomic_DNA"/>
</dbReference>
<reference evidence="1 2" key="1">
    <citation type="submission" date="2018-02" db="EMBL/GenBank/DDBJ databases">
        <title>The genomes of Aspergillus section Nigri reveals drivers in fungal speciation.</title>
        <authorList>
            <consortium name="DOE Joint Genome Institute"/>
            <person name="Vesth T.C."/>
            <person name="Nybo J."/>
            <person name="Theobald S."/>
            <person name="Brandl J."/>
            <person name="Frisvad J.C."/>
            <person name="Nielsen K.F."/>
            <person name="Lyhne E.K."/>
            <person name="Kogle M.E."/>
            <person name="Kuo A."/>
            <person name="Riley R."/>
            <person name="Clum A."/>
            <person name="Nolan M."/>
            <person name="Lipzen A."/>
            <person name="Salamov A."/>
            <person name="Henrissat B."/>
            <person name="Wiebenga A."/>
            <person name="De vries R.P."/>
            <person name="Grigoriev I.V."/>
            <person name="Mortensen U.H."/>
            <person name="Andersen M.R."/>
            <person name="Baker S.E."/>
        </authorList>
    </citation>
    <scope>NUCLEOTIDE SEQUENCE [LARGE SCALE GENOMIC DNA]</scope>
    <source>
        <strain evidence="1 2">CBS 121057</strain>
    </source>
</reference>
<evidence type="ECO:0000313" key="1">
    <source>
        <dbReference type="EMBL" id="PYI01858.1"/>
    </source>
</evidence>
<dbReference type="Proteomes" id="UP000248423">
    <property type="component" value="Unassembled WGS sequence"/>
</dbReference>
<organism evidence="1 2">
    <name type="scientific">Aspergillus sclerotiicarbonarius (strain CBS 121057 / IBT 28362)</name>
    <dbReference type="NCBI Taxonomy" id="1448318"/>
    <lineage>
        <taxon>Eukaryota</taxon>
        <taxon>Fungi</taxon>
        <taxon>Dikarya</taxon>
        <taxon>Ascomycota</taxon>
        <taxon>Pezizomycotina</taxon>
        <taxon>Eurotiomycetes</taxon>
        <taxon>Eurotiomycetidae</taxon>
        <taxon>Eurotiales</taxon>
        <taxon>Aspergillaceae</taxon>
        <taxon>Aspergillus</taxon>
        <taxon>Aspergillus subgen. Circumdati</taxon>
    </lineage>
</organism>
<dbReference type="PROSITE" id="PS51257">
    <property type="entry name" value="PROKAR_LIPOPROTEIN"/>
    <property type="match status" value="1"/>
</dbReference>
<gene>
    <name evidence="1" type="ORF">BO78DRAFT_239655</name>
</gene>
<keyword evidence="2" id="KW-1185">Reference proteome</keyword>